<evidence type="ECO:0000313" key="1">
    <source>
        <dbReference type="EMBL" id="CAB5367332.1"/>
    </source>
</evidence>
<proteinExistence type="predicted"/>
<dbReference type="AlphaFoldDB" id="A0A916E864"/>
<dbReference type="EMBL" id="CAGKOT010000023">
    <property type="protein sequence ID" value="CAB5367332.1"/>
    <property type="molecule type" value="Genomic_DNA"/>
</dbReference>
<name>A0A916E864_9GLOM</name>
<reference evidence="1" key="1">
    <citation type="submission" date="2020-05" db="EMBL/GenBank/DDBJ databases">
        <authorList>
            <person name="Rincon C."/>
            <person name="Sanders R I."/>
            <person name="Robbins C."/>
            <person name="Chaturvedi A."/>
        </authorList>
    </citation>
    <scope>NUCLEOTIDE SEQUENCE</scope>
    <source>
        <strain evidence="1">CHB12</strain>
    </source>
</reference>
<evidence type="ECO:0000313" key="2">
    <source>
        <dbReference type="Proteomes" id="UP000684084"/>
    </source>
</evidence>
<protein>
    <submittedName>
        <fullName evidence="1">Uncharacterized protein</fullName>
    </submittedName>
</protein>
<sequence length="93" mass="10225">MMVDELAGGRSLVRIITQVIGIGIEEAIQRLSKYSSPIKATVLCILVSHILCTFNPKILVLAGGVLNFPFYFDRVMEIGEKYAGVIETLVEVI</sequence>
<accession>A0A916E864</accession>
<dbReference type="Proteomes" id="UP000684084">
    <property type="component" value="Unassembled WGS sequence"/>
</dbReference>
<comment type="caution">
    <text evidence="1">The sequence shown here is derived from an EMBL/GenBank/DDBJ whole genome shotgun (WGS) entry which is preliminary data.</text>
</comment>
<organism evidence="1 2">
    <name type="scientific">Rhizophagus irregularis</name>
    <dbReference type="NCBI Taxonomy" id="588596"/>
    <lineage>
        <taxon>Eukaryota</taxon>
        <taxon>Fungi</taxon>
        <taxon>Fungi incertae sedis</taxon>
        <taxon>Mucoromycota</taxon>
        <taxon>Glomeromycotina</taxon>
        <taxon>Glomeromycetes</taxon>
        <taxon>Glomerales</taxon>
        <taxon>Glomeraceae</taxon>
        <taxon>Rhizophagus</taxon>
    </lineage>
</organism>
<dbReference type="OrthoDB" id="2346720at2759"/>
<gene>
    <name evidence="1" type="ORF">CHRIB12_LOCUS11276</name>
</gene>